<evidence type="ECO:0000259" key="9">
    <source>
        <dbReference type="PROSITE" id="PS50059"/>
    </source>
</evidence>
<feature type="signal peptide" evidence="8">
    <location>
        <begin position="1"/>
        <end position="21"/>
    </location>
</feature>
<feature type="compositionally biased region" description="Basic and acidic residues" evidence="7">
    <location>
        <begin position="98"/>
        <end position="118"/>
    </location>
</feature>
<evidence type="ECO:0000256" key="8">
    <source>
        <dbReference type="SAM" id="SignalP"/>
    </source>
</evidence>
<dbReference type="GO" id="GO:0006457">
    <property type="term" value="P:protein folding"/>
    <property type="evidence" value="ECO:0007669"/>
    <property type="project" value="InterPro"/>
</dbReference>
<evidence type="ECO:0000313" key="11">
    <source>
        <dbReference type="Proteomes" id="UP000569732"/>
    </source>
</evidence>
<dbReference type="InterPro" id="IPR046357">
    <property type="entry name" value="PPIase_dom_sf"/>
</dbReference>
<dbReference type="EC" id="5.2.1.8" evidence="6"/>
<dbReference type="PANTHER" id="PTHR43811">
    <property type="entry name" value="FKBP-TYPE PEPTIDYL-PROLYL CIS-TRANS ISOMERASE FKPA"/>
    <property type="match status" value="1"/>
</dbReference>
<dbReference type="InterPro" id="IPR036944">
    <property type="entry name" value="PPIase_FKBP_N_sf"/>
</dbReference>
<evidence type="ECO:0000256" key="5">
    <source>
        <dbReference type="PROSITE-ProRule" id="PRU00277"/>
    </source>
</evidence>
<evidence type="ECO:0000256" key="1">
    <source>
        <dbReference type="ARBA" id="ARBA00000971"/>
    </source>
</evidence>
<dbReference type="SUPFAM" id="SSF54534">
    <property type="entry name" value="FKBP-like"/>
    <property type="match status" value="1"/>
</dbReference>
<dbReference type="Gene3D" id="1.10.287.460">
    <property type="entry name" value="Peptidyl-prolyl cis-trans isomerase, FKBP-type, N-terminal domain"/>
    <property type="match status" value="1"/>
</dbReference>
<keyword evidence="8" id="KW-0732">Signal</keyword>
<comment type="similarity">
    <text evidence="2 6">Belongs to the FKBP-type PPIase family.</text>
</comment>
<reference evidence="10 11" key="1">
    <citation type="submission" date="2020-07" db="EMBL/GenBank/DDBJ databases">
        <title>Endozoicomonas sp. nov., isolated from sediment.</title>
        <authorList>
            <person name="Gu T."/>
        </authorList>
    </citation>
    <scope>NUCLEOTIDE SEQUENCE [LARGE SCALE GENOMIC DNA]</scope>
    <source>
        <strain evidence="10 11">SM1973</strain>
    </source>
</reference>
<evidence type="ECO:0000256" key="4">
    <source>
        <dbReference type="ARBA" id="ARBA00023235"/>
    </source>
</evidence>
<evidence type="ECO:0000256" key="6">
    <source>
        <dbReference type="RuleBase" id="RU003915"/>
    </source>
</evidence>
<evidence type="ECO:0000313" key="10">
    <source>
        <dbReference type="EMBL" id="NYZ68593.1"/>
    </source>
</evidence>
<dbReference type="AlphaFoldDB" id="A0A853I5H5"/>
<dbReference type="PANTHER" id="PTHR43811:SF19">
    <property type="entry name" value="39 KDA FK506-BINDING NUCLEAR PROTEIN"/>
    <property type="match status" value="1"/>
</dbReference>
<feature type="region of interest" description="Disordered" evidence="7">
    <location>
        <begin position="96"/>
        <end position="119"/>
    </location>
</feature>
<evidence type="ECO:0000256" key="2">
    <source>
        <dbReference type="ARBA" id="ARBA00006577"/>
    </source>
</evidence>
<keyword evidence="3 5" id="KW-0697">Rotamase</keyword>
<feature type="chain" id="PRO_5032667360" description="Peptidyl-prolyl cis-trans isomerase" evidence="8">
    <location>
        <begin position="22"/>
        <end position="232"/>
    </location>
</feature>
<comment type="catalytic activity">
    <reaction evidence="1 5 6">
        <text>[protein]-peptidylproline (omega=180) = [protein]-peptidylproline (omega=0)</text>
        <dbReference type="Rhea" id="RHEA:16237"/>
        <dbReference type="Rhea" id="RHEA-COMP:10747"/>
        <dbReference type="Rhea" id="RHEA-COMP:10748"/>
        <dbReference type="ChEBI" id="CHEBI:83833"/>
        <dbReference type="ChEBI" id="CHEBI:83834"/>
        <dbReference type="EC" id="5.2.1.8"/>
    </reaction>
</comment>
<dbReference type="Pfam" id="PF01346">
    <property type="entry name" value="FKBP_N"/>
    <property type="match status" value="1"/>
</dbReference>
<evidence type="ECO:0000256" key="3">
    <source>
        <dbReference type="ARBA" id="ARBA00023110"/>
    </source>
</evidence>
<dbReference type="RefSeq" id="WP_180570596.1">
    <property type="nucleotide sequence ID" value="NZ_JACCKB010000045.1"/>
</dbReference>
<dbReference type="GO" id="GO:0003755">
    <property type="term" value="F:peptidyl-prolyl cis-trans isomerase activity"/>
    <property type="evidence" value="ECO:0007669"/>
    <property type="project" value="UniProtKB-UniRule"/>
</dbReference>
<evidence type="ECO:0000256" key="7">
    <source>
        <dbReference type="SAM" id="MobiDB-lite"/>
    </source>
</evidence>
<proteinExistence type="inferred from homology"/>
<keyword evidence="4 5" id="KW-0413">Isomerase</keyword>
<keyword evidence="11" id="KW-1185">Reference proteome</keyword>
<protein>
    <recommendedName>
        <fullName evidence="6">Peptidyl-prolyl cis-trans isomerase</fullName>
        <ecNumber evidence="6">5.2.1.8</ecNumber>
    </recommendedName>
</protein>
<dbReference type="Pfam" id="PF00254">
    <property type="entry name" value="FKBP_C"/>
    <property type="match status" value="1"/>
</dbReference>
<dbReference type="Proteomes" id="UP000569732">
    <property type="component" value="Unassembled WGS sequence"/>
</dbReference>
<dbReference type="InterPro" id="IPR000774">
    <property type="entry name" value="PPIase_FKBP_N"/>
</dbReference>
<name>A0A853I5H5_9GAMM</name>
<feature type="domain" description="PPIase FKBP-type" evidence="9">
    <location>
        <begin position="145"/>
        <end position="231"/>
    </location>
</feature>
<sequence>MKFKMLAAGILLASTSVVAIAESKAVELKDEKQKLSYGLGVILGERLKADFDSVDVKALAKGVEDSIQGKEPAIPQKELMALIQKAQQEKAQAAQKEYAAKAETNRKRGDDFLKENAKKNGIKSTESGLQYKVLTAGKGEKPKAESTVVVHYEGRTLDGSIFDSSYERKEPASFGVKQVIPGWTEALQLMGKGSKWELYIPSKLAYGPGGFPPKIGPNELLVFKVELVDIKK</sequence>
<comment type="caution">
    <text evidence="10">The sequence shown here is derived from an EMBL/GenBank/DDBJ whole genome shotgun (WGS) entry which is preliminary data.</text>
</comment>
<dbReference type="Gene3D" id="3.10.50.40">
    <property type="match status" value="1"/>
</dbReference>
<dbReference type="PROSITE" id="PS50059">
    <property type="entry name" value="FKBP_PPIASE"/>
    <property type="match status" value="1"/>
</dbReference>
<dbReference type="FunFam" id="3.10.50.40:FF:000006">
    <property type="entry name" value="Peptidyl-prolyl cis-trans isomerase"/>
    <property type="match status" value="1"/>
</dbReference>
<dbReference type="InterPro" id="IPR001179">
    <property type="entry name" value="PPIase_FKBP_dom"/>
</dbReference>
<dbReference type="EMBL" id="JACCKB010000045">
    <property type="protein sequence ID" value="NYZ68593.1"/>
    <property type="molecule type" value="Genomic_DNA"/>
</dbReference>
<organism evidence="10 11">
    <name type="scientific">Spartinivicinus marinus</name>
    <dbReference type="NCBI Taxonomy" id="2994442"/>
    <lineage>
        <taxon>Bacteria</taxon>
        <taxon>Pseudomonadati</taxon>
        <taxon>Pseudomonadota</taxon>
        <taxon>Gammaproteobacteria</taxon>
        <taxon>Oceanospirillales</taxon>
        <taxon>Zooshikellaceae</taxon>
        <taxon>Spartinivicinus</taxon>
    </lineage>
</organism>
<gene>
    <name evidence="10" type="ORF">H0A36_21490</name>
</gene>
<accession>A0A853I5H5</accession>